<dbReference type="EMBL" id="CP047628">
    <property type="protein sequence ID" value="QIW58340.1"/>
    <property type="molecule type" value="Genomic_DNA"/>
</dbReference>
<organism evidence="3 4">
    <name type="scientific">Pseudolactococcus raffinolactis</name>
    <dbReference type="NCBI Taxonomy" id="1366"/>
    <lineage>
        <taxon>Bacteria</taxon>
        <taxon>Bacillati</taxon>
        <taxon>Bacillota</taxon>
        <taxon>Bacilli</taxon>
        <taxon>Lactobacillales</taxon>
        <taxon>Streptococcaceae</taxon>
        <taxon>Pseudolactococcus</taxon>
    </lineage>
</organism>
<name>A0AAE7CSD3_9LACT</name>
<dbReference type="InterPro" id="IPR018913">
    <property type="entry name" value="BppU_N"/>
</dbReference>
<dbReference type="RefSeq" id="WP_167841281.1">
    <property type="nucleotide sequence ID" value="NZ_CP047628.1"/>
</dbReference>
<evidence type="ECO:0000313" key="3">
    <source>
        <dbReference type="EMBL" id="QIW58340.1"/>
    </source>
</evidence>
<sequence>MTEYKMTLSTTEPNNYVGLIKLRQGDVDSQSIQATITANGQLFNFDHLAVFFNAVLPNGNVIRDKVTEVDYVNSKLSYIVTDSFLQEVTQVTAWFSFENDEKIIDSTKNFQYSVIGGWKECIPQGNYIYELSEIQREIEEIIGNKDFTKLLLKIDSIKTEYNYINQVKADKTELNKTNEEILKLEATTSTLDNKVSALSSGAPKAVSLVSSMTDKTKNYVYTGTESGYTSGNWYYWSGTAWVSGGVYQSTGIGDHSISRKQLDFLPLSGMTGKNLFDPSTATLGNFIGQADGRVLTGAGYTASDFISVLPSTAYRISGTTEQLAFYDINKAYISGLSFGDKITTTPANAAYVRMSMKTTEINAVQLELGTTITSYEPYTIYFNNESIYSPIPESKLDKSLIKGTASKNLFDKSRATLGSFIGQATGKLSTGAGYTASDFISVLPSTAYRISGTTEQLAFYDINKAYISGLSFGDKITTTPANAAYVRMSMLTSEIDSVQIEKGSIVTSYEAYGYHIDNSSLSDGNIEYIKDRIEGNTPIIVKKDFNGDFSSLVEAVRSIKDSSPTKIYDIYIYDDHDIIAELGGQSFVESLTANSDRVGLRIPGFVNLHGNGMVTLSGKIDKTWNVGYNAIKALSLIEIEVGTNFIENITFEAQNMRYAVHDESNGSRPNTVVNWKNCKFIHHGNADFASDVNGYWVSAAGYGMGTASNNYRFWENCTFDSAAFYAFSCHDNENFAFAANLKFDNCEFYNRQGNPDYPQDIRLSTYLTGSVDNLAIINNSILKDILIKNETTGTENRWKVKGGGNSNRSISEANTSVPKTITI</sequence>
<dbReference type="Pfam" id="PF10651">
    <property type="entry name" value="BppU_N"/>
    <property type="match status" value="1"/>
</dbReference>
<gene>
    <name evidence="3" type="ORF">GU334_05225</name>
</gene>
<feature type="coiled-coil region" evidence="1">
    <location>
        <begin position="164"/>
        <end position="194"/>
    </location>
</feature>
<dbReference type="Proteomes" id="UP000501558">
    <property type="component" value="Chromosome"/>
</dbReference>
<feature type="domain" description="BppU N-terminal" evidence="2">
    <location>
        <begin position="3"/>
        <end position="140"/>
    </location>
</feature>
<evidence type="ECO:0000259" key="2">
    <source>
        <dbReference type="Pfam" id="PF10651"/>
    </source>
</evidence>
<accession>A0AAE7CSD3</accession>
<keyword evidence="4" id="KW-1185">Reference proteome</keyword>
<reference evidence="3 4" key="1">
    <citation type="submission" date="2019-12" db="EMBL/GenBank/DDBJ databases">
        <title>Whole genome sequences of Lactococcus raffinolactis strains isolated from sewage.</title>
        <authorList>
            <person name="Ybazeta G."/>
            <person name="Ross M."/>
            <person name="Brabant-Kirwan D."/>
            <person name="Saleh M."/>
            <person name="Dillon J.A."/>
            <person name="Splinter K."/>
            <person name="Nokhbeh R."/>
        </authorList>
    </citation>
    <scope>NUCLEOTIDE SEQUENCE [LARGE SCALE GENOMIC DNA]</scope>
    <source>
        <strain evidence="3 4">Lr_19_14</strain>
    </source>
</reference>
<keyword evidence="1" id="KW-0175">Coiled coil</keyword>
<proteinExistence type="predicted"/>
<evidence type="ECO:0000256" key="1">
    <source>
        <dbReference type="SAM" id="Coils"/>
    </source>
</evidence>
<dbReference type="AlphaFoldDB" id="A0AAE7CSD3"/>
<protein>
    <submittedName>
        <fullName evidence="3">BppU family phage baseplate upper protein</fullName>
    </submittedName>
</protein>
<dbReference type="Gene3D" id="2.60.40.3350">
    <property type="match status" value="1"/>
</dbReference>
<evidence type="ECO:0000313" key="4">
    <source>
        <dbReference type="Proteomes" id="UP000501558"/>
    </source>
</evidence>